<reference evidence="2" key="1">
    <citation type="journal article" date="2020" name="Fungal Divers.">
        <title>Resolving the Mortierellaceae phylogeny through synthesis of multi-gene phylogenetics and phylogenomics.</title>
        <authorList>
            <person name="Vandepol N."/>
            <person name="Liber J."/>
            <person name="Desiro A."/>
            <person name="Na H."/>
            <person name="Kennedy M."/>
            <person name="Barry K."/>
            <person name="Grigoriev I.V."/>
            <person name="Miller A.N."/>
            <person name="O'Donnell K."/>
            <person name="Stajich J.E."/>
            <person name="Bonito G."/>
        </authorList>
    </citation>
    <scope>NUCLEOTIDE SEQUENCE</scope>
    <source>
        <strain evidence="2">KOD1015</strain>
    </source>
</reference>
<dbReference type="AlphaFoldDB" id="A0A9P6FT42"/>
<dbReference type="PANTHER" id="PTHR34815:SF2">
    <property type="entry name" value="N-ACETYLTRANSFERASE DOMAIN-CONTAINING PROTEIN"/>
    <property type="match status" value="1"/>
</dbReference>
<dbReference type="OrthoDB" id="2020070at2759"/>
<dbReference type="Pfam" id="PF13527">
    <property type="entry name" value="Acetyltransf_9"/>
    <property type="match status" value="1"/>
</dbReference>
<feature type="domain" description="LYC1 C-terminal" evidence="1">
    <location>
        <begin position="197"/>
        <end position="402"/>
    </location>
</feature>
<dbReference type="EMBL" id="JAABOA010001772">
    <property type="protein sequence ID" value="KAF9580924.1"/>
    <property type="molecule type" value="Genomic_DNA"/>
</dbReference>
<dbReference type="PANTHER" id="PTHR34815">
    <property type="entry name" value="LYSINE ACETYLTRANSFERASE"/>
    <property type="match status" value="1"/>
</dbReference>
<protein>
    <recommendedName>
        <fullName evidence="1">LYC1 C-terminal domain-containing protein</fullName>
    </recommendedName>
</protein>
<dbReference type="InterPro" id="IPR053013">
    <property type="entry name" value="LAT"/>
</dbReference>
<comment type="caution">
    <text evidence="2">The sequence shown here is derived from an EMBL/GenBank/DDBJ whole genome shotgun (WGS) entry which is preliminary data.</text>
</comment>
<evidence type="ECO:0000313" key="2">
    <source>
        <dbReference type="EMBL" id="KAF9580924.1"/>
    </source>
</evidence>
<evidence type="ECO:0000313" key="3">
    <source>
        <dbReference type="Proteomes" id="UP000780801"/>
    </source>
</evidence>
<evidence type="ECO:0000259" key="1">
    <source>
        <dbReference type="Pfam" id="PF22998"/>
    </source>
</evidence>
<sequence length="402" mass="46828">MPHEQTKAEKRGTPPYQLEDLTFIPITTDEKLEQMWTENHQEWGARFSQEDWLQAAKERASLDFSAKGRYKTFMMTLKDDSSQPMIGSCGFYERPAIMATKKATISQDGKNSSVKTGVQDVLSATVCYVFVPERYRGHGYGVWMMSQLWQYLEKSRVQFTFLYSIVGQFYDRFGWKKHRSDCLEWMIEEAAVSLPAEGSCSAWESITDNNLHRILELDASLLREEMTSQIEDSQEETTLFAVLPEPRTFGWHRCRENFYLRQLKQDLPTQVERYGVFLPTHKASSGSFLGALCYITWYHEFRRDELIVTRFRYDADKDSHKAKQEALLLVQQAIEEARRWALKKIILWNPHPALCEWTGLQSQERPNGFSCLGACQESSLAVQDHAPTSHIEWVVNEYYPWC</sequence>
<accession>A0A9P6FT42</accession>
<dbReference type="Gene3D" id="3.40.630.30">
    <property type="match status" value="1"/>
</dbReference>
<dbReference type="SUPFAM" id="SSF55729">
    <property type="entry name" value="Acyl-CoA N-acyltransferases (Nat)"/>
    <property type="match status" value="1"/>
</dbReference>
<keyword evidence="3" id="KW-1185">Reference proteome</keyword>
<gene>
    <name evidence="2" type="ORF">BGW38_002240</name>
</gene>
<dbReference type="InterPro" id="IPR055100">
    <property type="entry name" value="GNAT_LYC1-like"/>
</dbReference>
<name>A0A9P6FT42_9FUNG</name>
<dbReference type="Proteomes" id="UP000780801">
    <property type="component" value="Unassembled WGS sequence"/>
</dbReference>
<dbReference type="InterPro" id="IPR016181">
    <property type="entry name" value="Acyl_CoA_acyltransferase"/>
</dbReference>
<proteinExistence type="predicted"/>
<organism evidence="2 3">
    <name type="scientific">Lunasporangiospora selenospora</name>
    <dbReference type="NCBI Taxonomy" id="979761"/>
    <lineage>
        <taxon>Eukaryota</taxon>
        <taxon>Fungi</taxon>
        <taxon>Fungi incertae sedis</taxon>
        <taxon>Mucoromycota</taxon>
        <taxon>Mortierellomycotina</taxon>
        <taxon>Mortierellomycetes</taxon>
        <taxon>Mortierellales</taxon>
        <taxon>Mortierellaceae</taxon>
        <taxon>Lunasporangiospora</taxon>
    </lineage>
</organism>
<dbReference type="Pfam" id="PF22998">
    <property type="entry name" value="GNAT_LYC1-like"/>
    <property type="match status" value="1"/>
</dbReference>